<keyword evidence="1" id="KW-0687">Ribonucleoprotein</keyword>
<evidence type="ECO:0000313" key="2">
    <source>
        <dbReference type="Proteomes" id="UP000594014"/>
    </source>
</evidence>
<keyword evidence="2" id="KW-1185">Reference proteome</keyword>
<protein>
    <submittedName>
        <fullName evidence="1">30S ribosomal protein S3</fullName>
    </submittedName>
</protein>
<sequence>MGQKVSPHGLRVGIIKDWDSKWYADKKDFADYLVEDHKVREFVKKRLYAAGISKILIDRAANNQVKITVLTGKPGMVIGRSGNGIDELKAEVEKLTGKSTLINIVEIRRIELDAQLTAESIAQALEKRISFRRAMKQAIGRTMKANAKGVKVLVSGRLGGAEIARSEKYSEGNVPLHTLRANIDYGFAEANTTYGKIGVKVWINHGEILEKGLKSPIPEDKPERGGDRRRNDNRPRRDGDNRPRRDGDRPRRDDRNGPRGESRPEEKRAVNPRTRTPKPAAAPAPAPQEAQAEAPVAEATE</sequence>
<keyword evidence="1" id="KW-0689">Ribosomal protein</keyword>
<dbReference type="EMBL" id="CP042469">
    <property type="protein sequence ID" value="QOX65498.1"/>
    <property type="molecule type" value="Genomic_DNA"/>
</dbReference>
<name>A0ACD1AG61_9FIRM</name>
<proteinExistence type="predicted"/>
<evidence type="ECO:0000313" key="1">
    <source>
        <dbReference type="EMBL" id="QOX65498.1"/>
    </source>
</evidence>
<reference evidence="1" key="1">
    <citation type="submission" date="2019-08" db="EMBL/GenBank/DDBJ databases">
        <title>Genome sequence of Clostridiales bacterium MT110.</title>
        <authorList>
            <person name="Cao J."/>
        </authorList>
    </citation>
    <scope>NUCLEOTIDE SEQUENCE</scope>
    <source>
        <strain evidence="1">MT110</strain>
    </source>
</reference>
<organism evidence="1 2">
    <name type="scientific">Anoxybacterium hadale</name>
    <dbReference type="NCBI Taxonomy" id="3408580"/>
    <lineage>
        <taxon>Bacteria</taxon>
        <taxon>Bacillati</taxon>
        <taxon>Bacillota</taxon>
        <taxon>Clostridia</taxon>
        <taxon>Peptostreptococcales</taxon>
        <taxon>Anaerovoracaceae</taxon>
        <taxon>Anoxybacterium</taxon>
    </lineage>
</organism>
<accession>A0ACD1AG61</accession>
<gene>
    <name evidence="1" type="primary">rpsC</name>
    <name evidence="1" type="ORF">FRZ06_20105</name>
</gene>
<dbReference type="Proteomes" id="UP000594014">
    <property type="component" value="Chromosome"/>
</dbReference>